<dbReference type="Pfam" id="PF07238">
    <property type="entry name" value="PilZ"/>
    <property type="match status" value="1"/>
</dbReference>
<evidence type="ECO:0000259" key="1">
    <source>
        <dbReference type="Pfam" id="PF07238"/>
    </source>
</evidence>
<dbReference type="KEGG" id="hmi:soil367_15865"/>
<sequence>MHAHHRSFIRHPIEIPIEVASEDEPGHLEPLKNLSFGGLAFGTHQEYAPGTLLGINIQTPDQPVQLTARVAWCRRCEHGQDDKQEGTHAYDIGVAFEDNLDAFRIRMVEQICQIERYRLTVLDCEGRELTAEEAAMEWIERFGARFYPQD</sequence>
<dbReference type="EMBL" id="CP031093">
    <property type="protein sequence ID" value="QCF27288.1"/>
    <property type="molecule type" value="Genomic_DNA"/>
</dbReference>
<dbReference type="Gene3D" id="2.40.10.220">
    <property type="entry name" value="predicted glycosyltransferase like domains"/>
    <property type="match status" value="1"/>
</dbReference>
<dbReference type="InterPro" id="IPR009875">
    <property type="entry name" value="PilZ_domain"/>
</dbReference>
<accession>A0A4P7XJW2</accession>
<dbReference type="SUPFAM" id="SSF141371">
    <property type="entry name" value="PilZ domain-like"/>
    <property type="match status" value="1"/>
</dbReference>
<name>A0A4P7XJW2_9ALTE</name>
<dbReference type="Proteomes" id="UP000298049">
    <property type="component" value="Chromosome"/>
</dbReference>
<evidence type="ECO:0000313" key="2">
    <source>
        <dbReference type="EMBL" id="QCF27288.1"/>
    </source>
</evidence>
<proteinExistence type="predicted"/>
<organism evidence="2 3">
    <name type="scientific">Hydrocarboniclastica marina</name>
    <dbReference type="NCBI Taxonomy" id="2259620"/>
    <lineage>
        <taxon>Bacteria</taxon>
        <taxon>Pseudomonadati</taxon>
        <taxon>Pseudomonadota</taxon>
        <taxon>Gammaproteobacteria</taxon>
        <taxon>Alteromonadales</taxon>
        <taxon>Alteromonadaceae</taxon>
        <taxon>Hydrocarboniclastica</taxon>
    </lineage>
</organism>
<protein>
    <submittedName>
        <fullName evidence="2">PilZ domain-containing protein</fullName>
    </submittedName>
</protein>
<dbReference type="GO" id="GO:0035438">
    <property type="term" value="F:cyclic-di-GMP binding"/>
    <property type="evidence" value="ECO:0007669"/>
    <property type="project" value="InterPro"/>
</dbReference>
<keyword evidence="3" id="KW-1185">Reference proteome</keyword>
<evidence type="ECO:0000313" key="3">
    <source>
        <dbReference type="Proteomes" id="UP000298049"/>
    </source>
</evidence>
<dbReference type="AlphaFoldDB" id="A0A4P7XJW2"/>
<dbReference type="RefSeq" id="WP_136549997.1">
    <property type="nucleotide sequence ID" value="NZ_CP031093.1"/>
</dbReference>
<dbReference type="OrthoDB" id="8906365at2"/>
<gene>
    <name evidence="2" type="ORF">soil367_15865</name>
</gene>
<reference evidence="2 3" key="1">
    <citation type="submission" date="2018-07" db="EMBL/GenBank/DDBJ databases">
        <title>Marsedoiliclastica nanhaica gen. nov. sp. nov., a novel marine hydrocarbonoclastic bacterium isolated from an in-situ enriched hydrocarbon-degrading consortium in deep-sea sediment.</title>
        <authorList>
            <person name="Dong C."/>
            <person name="Ma T."/>
            <person name="Liu R."/>
            <person name="Shao Z."/>
        </authorList>
    </citation>
    <scope>NUCLEOTIDE SEQUENCE [LARGE SCALE GENOMIC DNA]</scope>
    <source>
        <strain evidence="3">soil36-7</strain>
    </source>
</reference>
<feature type="domain" description="PilZ" evidence="1">
    <location>
        <begin position="5"/>
        <end position="102"/>
    </location>
</feature>